<dbReference type="InterPro" id="IPR036645">
    <property type="entry name" value="Elafin-like_sf"/>
</dbReference>
<sequence>MNLADGVSQHLISPLTQVTQLCTYTSTKTYLNMVPHVMQWLVVVVSVVMVTSNTSCSYWCHTPHKQPYCCSLPDRVYPEPQVHPGRCFTAHKGLSKIRNPEVCPHDGACSYNQKCCWNNHVGHHICTAINQVPVEEQRPDFNKPGQQQQQQPSFPVVSHLARTNVDALSKGSKP</sequence>
<proteinExistence type="predicted"/>
<evidence type="ECO:0008006" key="4">
    <source>
        <dbReference type="Google" id="ProtNLM"/>
    </source>
</evidence>
<evidence type="ECO:0000313" key="2">
    <source>
        <dbReference type="EMBL" id="KAK8732789.1"/>
    </source>
</evidence>
<dbReference type="EMBL" id="JARKIK010000056">
    <property type="protein sequence ID" value="KAK8732789.1"/>
    <property type="molecule type" value="Genomic_DNA"/>
</dbReference>
<evidence type="ECO:0000313" key="3">
    <source>
        <dbReference type="Proteomes" id="UP001445076"/>
    </source>
</evidence>
<organism evidence="2 3">
    <name type="scientific">Cherax quadricarinatus</name>
    <name type="common">Australian red claw crayfish</name>
    <dbReference type="NCBI Taxonomy" id="27406"/>
    <lineage>
        <taxon>Eukaryota</taxon>
        <taxon>Metazoa</taxon>
        <taxon>Ecdysozoa</taxon>
        <taxon>Arthropoda</taxon>
        <taxon>Crustacea</taxon>
        <taxon>Multicrustacea</taxon>
        <taxon>Malacostraca</taxon>
        <taxon>Eumalacostraca</taxon>
        <taxon>Eucarida</taxon>
        <taxon>Decapoda</taxon>
        <taxon>Pleocyemata</taxon>
        <taxon>Astacidea</taxon>
        <taxon>Parastacoidea</taxon>
        <taxon>Parastacidae</taxon>
        <taxon>Cherax</taxon>
    </lineage>
</organism>
<dbReference type="Proteomes" id="UP001445076">
    <property type="component" value="Unassembled WGS sequence"/>
</dbReference>
<gene>
    <name evidence="2" type="ORF">OTU49_006927</name>
</gene>
<accession>A0AAW0WXQ8</accession>
<feature type="region of interest" description="Disordered" evidence="1">
    <location>
        <begin position="138"/>
        <end position="157"/>
    </location>
</feature>
<comment type="caution">
    <text evidence="2">The sequence shown here is derived from an EMBL/GenBank/DDBJ whole genome shotgun (WGS) entry which is preliminary data.</text>
</comment>
<dbReference type="SUPFAM" id="SSF57256">
    <property type="entry name" value="Elafin-like"/>
    <property type="match status" value="1"/>
</dbReference>
<evidence type="ECO:0000256" key="1">
    <source>
        <dbReference type="SAM" id="MobiDB-lite"/>
    </source>
</evidence>
<reference evidence="2 3" key="1">
    <citation type="journal article" date="2024" name="BMC Genomics">
        <title>Genome assembly of redclaw crayfish (Cherax quadricarinatus) provides insights into its immune adaptation and hypoxia tolerance.</title>
        <authorList>
            <person name="Liu Z."/>
            <person name="Zheng J."/>
            <person name="Li H."/>
            <person name="Fang K."/>
            <person name="Wang S."/>
            <person name="He J."/>
            <person name="Zhou D."/>
            <person name="Weng S."/>
            <person name="Chi M."/>
            <person name="Gu Z."/>
            <person name="He J."/>
            <person name="Li F."/>
            <person name="Wang M."/>
        </authorList>
    </citation>
    <scope>NUCLEOTIDE SEQUENCE [LARGE SCALE GENOMIC DNA]</scope>
    <source>
        <strain evidence="2">ZL_2023a</strain>
    </source>
</reference>
<protein>
    <recommendedName>
        <fullName evidence="4">WAP domain-containing protein</fullName>
    </recommendedName>
</protein>
<keyword evidence="3" id="KW-1185">Reference proteome</keyword>
<dbReference type="AlphaFoldDB" id="A0AAW0WXQ8"/>
<dbReference type="Gene3D" id="4.10.75.10">
    <property type="entry name" value="Elafin-like"/>
    <property type="match status" value="1"/>
</dbReference>
<name>A0AAW0WXQ8_CHEQU</name>